<evidence type="ECO:0000256" key="1">
    <source>
        <dbReference type="SAM" id="MobiDB-lite"/>
    </source>
</evidence>
<keyword evidence="4" id="KW-1185">Reference proteome</keyword>
<evidence type="ECO:0000313" key="3">
    <source>
        <dbReference type="EMBL" id="GAA0900200.1"/>
    </source>
</evidence>
<protein>
    <recommendedName>
        <fullName evidence="5">Small secreted domain DUF320</fullName>
    </recommendedName>
</protein>
<feature type="chain" id="PRO_5046728857" description="Small secreted domain DUF320" evidence="2">
    <location>
        <begin position="26"/>
        <end position="126"/>
    </location>
</feature>
<gene>
    <name evidence="3" type="ORF">GCM10009559_65830</name>
</gene>
<proteinExistence type="predicted"/>
<accession>A0ABN1NAM8</accession>
<evidence type="ECO:0008006" key="5">
    <source>
        <dbReference type="Google" id="ProtNLM"/>
    </source>
</evidence>
<feature type="region of interest" description="Disordered" evidence="1">
    <location>
        <begin position="95"/>
        <end position="126"/>
    </location>
</feature>
<reference evidence="3 4" key="1">
    <citation type="journal article" date="2019" name="Int. J. Syst. Evol. Microbiol.">
        <title>The Global Catalogue of Microorganisms (GCM) 10K type strain sequencing project: providing services to taxonomists for standard genome sequencing and annotation.</title>
        <authorList>
            <consortium name="The Broad Institute Genomics Platform"/>
            <consortium name="The Broad Institute Genome Sequencing Center for Infectious Disease"/>
            <person name="Wu L."/>
            <person name="Ma J."/>
        </authorList>
    </citation>
    <scope>NUCLEOTIDE SEQUENCE [LARGE SCALE GENOMIC DNA]</scope>
    <source>
        <strain evidence="3 4">JCM 11117</strain>
    </source>
</reference>
<keyword evidence="2" id="KW-0732">Signal</keyword>
<dbReference type="Proteomes" id="UP001499967">
    <property type="component" value="Unassembled WGS sequence"/>
</dbReference>
<comment type="caution">
    <text evidence="3">The sequence shown here is derived from an EMBL/GenBank/DDBJ whole genome shotgun (WGS) entry which is preliminary data.</text>
</comment>
<evidence type="ECO:0000256" key="2">
    <source>
        <dbReference type="SAM" id="SignalP"/>
    </source>
</evidence>
<dbReference type="RefSeq" id="WP_343945622.1">
    <property type="nucleotide sequence ID" value="NZ_BAAAHP010000218.1"/>
</dbReference>
<name>A0ABN1NAM8_9PSEU</name>
<evidence type="ECO:0000313" key="4">
    <source>
        <dbReference type="Proteomes" id="UP001499967"/>
    </source>
</evidence>
<dbReference type="EMBL" id="BAAAHP010000218">
    <property type="protein sequence ID" value="GAA0900200.1"/>
    <property type="molecule type" value="Genomic_DNA"/>
</dbReference>
<feature type="signal peptide" evidence="2">
    <location>
        <begin position="1"/>
        <end position="25"/>
    </location>
</feature>
<organism evidence="3 4">
    <name type="scientific">Pseudonocardia zijingensis</name>
    <dbReference type="NCBI Taxonomy" id="153376"/>
    <lineage>
        <taxon>Bacteria</taxon>
        <taxon>Bacillati</taxon>
        <taxon>Actinomycetota</taxon>
        <taxon>Actinomycetes</taxon>
        <taxon>Pseudonocardiales</taxon>
        <taxon>Pseudonocardiaceae</taxon>
        <taxon>Pseudonocardia</taxon>
    </lineage>
</organism>
<sequence>MLKKAGIIVATAAAGLLAVSPLAFAGDDHGKTKVEDVNHVDGSNSGGLLNLAGNNASVPVNACDNHVPVNVLGVQVPLNGTKVLGDLTGAAGLLSGDTDADNGGDNTVDDSCKAAAETGDSAEIDD</sequence>